<evidence type="ECO:0000313" key="11">
    <source>
        <dbReference type="EMBL" id="GKV25803.1"/>
    </source>
</evidence>
<keyword evidence="12" id="KW-1185">Reference proteome</keyword>
<evidence type="ECO:0000256" key="5">
    <source>
        <dbReference type="ARBA" id="ARBA00023163"/>
    </source>
</evidence>
<dbReference type="Proteomes" id="UP001054252">
    <property type="component" value="Unassembled WGS sequence"/>
</dbReference>
<dbReference type="Pfam" id="PF14379">
    <property type="entry name" value="Myb_CC_LHEQLE"/>
    <property type="match status" value="1"/>
</dbReference>
<evidence type="ECO:0000256" key="8">
    <source>
        <dbReference type="SAM" id="MobiDB-lite"/>
    </source>
</evidence>
<protein>
    <recommendedName>
        <fullName evidence="13">HTH myb-type domain-containing protein</fullName>
    </recommendedName>
</protein>
<dbReference type="NCBIfam" id="TIGR01557">
    <property type="entry name" value="myb_SHAQKYF"/>
    <property type="match status" value="1"/>
</dbReference>
<dbReference type="InterPro" id="IPR001005">
    <property type="entry name" value="SANT/Myb"/>
</dbReference>
<evidence type="ECO:0000256" key="3">
    <source>
        <dbReference type="ARBA" id="ARBA00023015"/>
    </source>
</evidence>
<dbReference type="InterPro" id="IPR025756">
    <property type="entry name" value="Myb_CC_LHEQLE"/>
</dbReference>
<dbReference type="GO" id="GO:0003700">
    <property type="term" value="F:DNA-binding transcription factor activity"/>
    <property type="evidence" value="ECO:0007669"/>
    <property type="project" value="InterPro"/>
</dbReference>
<dbReference type="InterPro" id="IPR009057">
    <property type="entry name" value="Homeodomain-like_sf"/>
</dbReference>
<sequence length="272" mass="30265">MGFCTQQPSSAPPPMEAGSAHPKQRPLLSATITTANPLEQLASTFSVNDPEIPGYQSSWDHFSIDGASSIQSKGTLQSIVNGSFHCLRFPQGTLLSLDQNKLLHDIESSCCDPQHEHMLAVVSGANSSNSSTSVAAYSRKTRIRWTPDLHDKFIDCVNYLGGAERATPSEILKLMGSTGLTILHVKSHLQKHRYAKFMTGSRQGKSDRKVSSIDIPKLCLKTSMQFKDILQLQLDLQRHLQEQLEIQKNLQQLIEEQGKQLKVMLEQQKQTK</sequence>
<organism evidence="11 12">
    <name type="scientific">Rubroshorea leprosula</name>
    <dbReference type="NCBI Taxonomy" id="152421"/>
    <lineage>
        <taxon>Eukaryota</taxon>
        <taxon>Viridiplantae</taxon>
        <taxon>Streptophyta</taxon>
        <taxon>Embryophyta</taxon>
        <taxon>Tracheophyta</taxon>
        <taxon>Spermatophyta</taxon>
        <taxon>Magnoliopsida</taxon>
        <taxon>eudicotyledons</taxon>
        <taxon>Gunneridae</taxon>
        <taxon>Pentapetalae</taxon>
        <taxon>rosids</taxon>
        <taxon>malvids</taxon>
        <taxon>Malvales</taxon>
        <taxon>Dipterocarpaceae</taxon>
        <taxon>Rubroshorea</taxon>
    </lineage>
</organism>
<comment type="similarity">
    <text evidence="2">Belongs to the MYB-CC family.</text>
</comment>
<keyword evidence="5" id="KW-0804">Transcription</keyword>
<dbReference type="Pfam" id="PF00249">
    <property type="entry name" value="Myb_DNA-binding"/>
    <property type="match status" value="1"/>
</dbReference>
<evidence type="ECO:0000256" key="7">
    <source>
        <dbReference type="SAM" id="Coils"/>
    </source>
</evidence>
<comment type="subcellular location">
    <subcellularLocation>
        <location evidence="1">Nucleus</location>
    </subcellularLocation>
</comment>
<feature type="domain" description="Myb-like" evidence="9">
    <location>
        <begin position="144"/>
        <end position="193"/>
    </location>
</feature>
<evidence type="ECO:0000259" key="9">
    <source>
        <dbReference type="Pfam" id="PF00249"/>
    </source>
</evidence>
<dbReference type="AlphaFoldDB" id="A0AAV5KME7"/>
<dbReference type="PANTHER" id="PTHR31499:SF85">
    <property type="entry name" value="TRANSCRIPTION FACTOR MYB-RELATED FAMILY"/>
    <property type="match status" value="1"/>
</dbReference>
<comment type="caution">
    <text evidence="11">The sequence shown here is derived from an EMBL/GenBank/DDBJ whole genome shotgun (WGS) entry which is preliminary data.</text>
</comment>
<dbReference type="SUPFAM" id="SSF46689">
    <property type="entry name" value="Homeodomain-like"/>
    <property type="match status" value="1"/>
</dbReference>
<proteinExistence type="inferred from homology"/>
<evidence type="ECO:0008006" key="13">
    <source>
        <dbReference type="Google" id="ProtNLM"/>
    </source>
</evidence>
<reference evidence="11 12" key="1">
    <citation type="journal article" date="2021" name="Commun. Biol.">
        <title>The genome of Shorea leprosula (Dipterocarpaceae) highlights the ecological relevance of drought in aseasonal tropical rainforests.</title>
        <authorList>
            <person name="Ng K.K.S."/>
            <person name="Kobayashi M.J."/>
            <person name="Fawcett J.A."/>
            <person name="Hatakeyama M."/>
            <person name="Paape T."/>
            <person name="Ng C.H."/>
            <person name="Ang C.C."/>
            <person name="Tnah L.H."/>
            <person name="Lee C.T."/>
            <person name="Nishiyama T."/>
            <person name="Sese J."/>
            <person name="O'Brien M.J."/>
            <person name="Copetti D."/>
            <person name="Mohd Noor M.I."/>
            <person name="Ong R.C."/>
            <person name="Putra M."/>
            <person name="Sireger I.Z."/>
            <person name="Indrioko S."/>
            <person name="Kosugi Y."/>
            <person name="Izuno A."/>
            <person name="Isagi Y."/>
            <person name="Lee S.L."/>
            <person name="Shimizu K.K."/>
        </authorList>
    </citation>
    <scope>NUCLEOTIDE SEQUENCE [LARGE SCALE GENOMIC DNA]</scope>
    <source>
        <strain evidence="11">214</strain>
    </source>
</reference>
<keyword evidence="6" id="KW-0539">Nucleus</keyword>
<dbReference type="EMBL" id="BPVZ01000070">
    <property type="protein sequence ID" value="GKV25803.1"/>
    <property type="molecule type" value="Genomic_DNA"/>
</dbReference>
<evidence type="ECO:0000256" key="4">
    <source>
        <dbReference type="ARBA" id="ARBA00023054"/>
    </source>
</evidence>
<dbReference type="GO" id="GO:0005634">
    <property type="term" value="C:nucleus"/>
    <property type="evidence" value="ECO:0007669"/>
    <property type="project" value="UniProtKB-SubCell"/>
</dbReference>
<dbReference type="InterPro" id="IPR006447">
    <property type="entry name" value="Myb_dom_plants"/>
</dbReference>
<dbReference type="Gene3D" id="1.10.10.60">
    <property type="entry name" value="Homeodomain-like"/>
    <property type="match status" value="1"/>
</dbReference>
<dbReference type="GO" id="GO:0003677">
    <property type="term" value="F:DNA binding"/>
    <property type="evidence" value="ECO:0007669"/>
    <property type="project" value="InterPro"/>
</dbReference>
<feature type="region of interest" description="Disordered" evidence="8">
    <location>
        <begin position="1"/>
        <end position="23"/>
    </location>
</feature>
<name>A0AAV5KME7_9ROSI</name>
<dbReference type="InterPro" id="IPR046955">
    <property type="entry name" value="PHR1-like"/>
</dbReference>
<evidence type="ECO:0000259" key="10">
    <source>
        <dbReference type="Pfam" id="PF14379"/>
    </source>
</evidence>
<dbReference type="FunFam" id="1.10.10.60:FF:000007">
    <property type="entry name" value="Two-component response regulator"/>
    <property type="match status" value="1"/>
</dbReference>
<accession>A0AAV5KME7</accession>
<evidence type="ECO:0000313" key="12">
    <source>
        <dbReference type="Proteomes" id="UP001054252"/>
    </source>
</evidence>
<keyword evidence="4 7" id="KW-0175">Coiled coil</keyword>
<dbReference type="PANTHER" id="PTHR31499">
    <property type="entry name" value="MYB FAMILY TRANSCRIPTION FACTOR PHL11"/>
    <property type="match status" value="1"/>
</dbReference>
<gene>
    <name evidence="11" type="ORF">SLEP1_g35191</name>
</gene>
<evidence type="ECO:0000256" key="6">
    <source>
        <dbReference type="ARBA" id="ARBA00023242"/>
    </source>
</evidence>
<feature type="coiled-coil region" evidence="7">
    <location>
        <begin position="236"/>
        <end position="267"/>
    </location>
</feature>
<keyword evidence="3" id="KW-0805">Transcription regulation</keyword>
<feature type="domain" description="MYB-CC type transcription factor LHEQLE-containing" evidence="10">
    <location>
        <begin position="224"/>
        <end position="271"/>
    </location>
</feature>
<evidence type="ECO:0000256" key="1">
    <source>
        <dbReference type="ARBA" id="ARBA00004123"/>
    </source>
</evidence>
<evidence type="ECO:0000256" key="2">
    <source>
        <dbReference type="ARBA" id="ARBA00006783"/>
    </source>
</evidence>